<evidence type="ECO:0000313" key="5">
    <source>
        <dbReference type="EMBL" id="KIZ34788.1"/>
    </source>
</evidence>
<name>A0A0D7E1V5_RHOPL</name>
<dbReference type="PIRSF" id="PIRSF000097">
    <property type="entry name" value="AKR"/>
    <property type="match status" value="1"/>
</dbReference>
<dbReference type="InterPro" id="IPR023210">
    <property type="entry name" value="NADP_OxRdtase_dom"/>
</dbReference>
<protein>
    <submittedName>
        <fullName evidence="5">Oxidoreductase</fullName>
    </submittedName>
</protein>
<feature type="active site" description="Proton donor" evidence="1">
    <location>
        <position position="60"/>
    </location>
</feature>
<evidence type="ECO:0000256" key="2">
    <source>
        <dbReference type="PIRSR" id="PIRSR000097-2"/>
    </source>
</evidence>
<feature type="domain" description="NADP-dependent oxidoreductase" evidence="4">
    <location>
        <begin position="24"/>
        <end position="273"/>
    </location>
</feature>
<feature type="site" description="Lowers pKa of active site Tyr" evidence="3">
    <location>
        <position position="83"/>
    </location>
</feature>
<dbReference type="InterPro" id="IPR020471">
    <property type="entry name" value="AKR"/>
</dbReference>
<comment type="caution">
    <text evidence="5">The sequence shown here is derived from an EMBL/GenBank/DDBJ whole genome shotgun (WGS) entry which is preliminary data.</text>
</comment>
<dbReference type="PATRIC" id="fig|1076.23.peg.1792"/>
<dbReference type="AlphaFoldDB" id="A0A0D7E1V5"/>
<reference evidence="5 6" key="1">
    <citation type="submission" date="2014-11" db="EMBL/GenBank/DDBJ databases">
        <title>Genomics and ecophysiology of heterotrophic nitrogen fixing bacteria isolated from estuarine surface water.</title>
        <authorList>
            <person name="Bentzon-Tilia M."/>
            <person name="Severin I."/>
            <person name="Hansen L.H."/>
            <person name="Riemann L."/>
        </authorList>
    </citation>
    <scope>NUCLEOTIDE SEQUENCE [LARGE SCALE GENOMIC DNA]</scope>
    <source>
        <strain evidence="5 6">BAL398</strain>
    </source>
</reference>
<evidence type="ECO:0000256" key="1">
    <source>
        <dbReference type="PIRSR" id="PIRSR000097-1"/>
    </source>
</evidence>
<dbReference type="PRINTS" id="PR00069">
    <property type="entry name" value="ALDKETRDTASE"/>
</dbReference>
<dbReference type="EMBL" id="JXXE01000657">
    <property type="protein sequence ID" value="KIZ34788.1"/>
    <property type="molecule type" value="Genomic_DNA"/>
</dbReference>
<evidence type="ECO:0000259" key="4">
    <source>
        <dbReference type="Pfam" id="PF00248"/>
    </source>
</evidence>
<dbReference type="OrthoDB" id="9804790at2"/>
<dbReference type="Proteomes" id="UP000032515">
    <property type="component" value="Unassembled WGS sequence"/>
</dbReference>
<accession>A0A0D7E1V5</accession>
<dbReference type="InterPro" id="IPR036812">
    <property type="entry name" value="NAD(P)_OxRdtase_dom_sf"/>
</dbReference>
<proteinExistence type="predicted"/>
<dbReference type="SUPFAM" id="SSF51430">
    <property type="entry name" value="NAD(P)-linked oxidoreductase"/>
    <property type="match status" value="1"/>
</dbReference>
<dbReference type="Pfam" id="PF00248">
    <property type="entry name" value="Aldo_ket_red"/>
    <property type="match status" value="1"/>
</dbReference>
<dbReference type="PANTHER" id="PTHR43638:SF3">
    <property type="entry name" value="ALDEHYDE REDUCTASE"/>
    <property type="match status" value="1"/>
</dbReference>
<evidence type="ECO:0000256" key="3">
    <source>
        <dbReference type="PIRSR" id="PIRSR000097-3"/>
    </source>
</evidence>
<gene>
    <name evidence="5" type="ORF">OO17_26395</name>
</gene>
<sequence>MTKRDATQSAKRPFGTGGSEIAAIGQGTWYIDRGDRASAIAALRRGLDLGLSHIDTAEMYGDAEPVVAQAIAGRRDEVFLVSKVLPSNASRRGTLAACERSLQRLNTDRLDCYLLHWRGQYPLAETVAAFEELVSVGKILSWGVSNFDAADLAELLKVAGPGRIACNQVLYHLRERAIEHAVIPWCEAHGVAVTAYSPFGHDDFPGPRSAHGRVLQNIAEAHGATPRQVALAFLTRQPSLFAIPKAGTPDHAADNAAAGALSLGLDEIATLAQAFPLGPEPDSLPML</sequence>
<evidence type="ECO:0000313" key="6">
    <source>
        <dbReference type="Proteomes" id="UP000032515"/>
    </source>
</evidence>
<dbReference type="Gene3D" id="3.20.20.100">
    <property type="entry name" value="NADP-dependent oxidoreductase domain"/>
    <property type="match status" value="1"/>
</dbReference>
<feature type="binding site" evidence="2">
    <location>
        <position position="116"/>
    </location>
    <ligand>
        <name>substrate</name>
    </ligand>
</feature>
<dbReference type="GO" id="GO:0016491">
    <property type="term" value="F:oxidoreductase activity"/>
    <property type="evidence" value="ECO:0007669"/>
    <property type="project" value="InterPro"/>
</dbReference>
<organism evidence="5 6">
    <name type="scientific">Rhodopseudomonas palustris</name>
    <dbReference type="NCBI Taxonomy" id="1076"/>
    <lineage>
        <taxon>Bacteria</taxon>
        <taxon>Pseudomonadati</taxon>
        <taxon>Pseudomonadota</taxon>
        <taxon>Alphaproteobacteria</taxon>
        <taxon>Hyphomicrobiales</taxon>
        <taxon>Nitrobacteraceae</taxon>
        <taxon>Rhodopseudomonas</taxon>
    </lineage>
</organism>
<dbReference type="PANTHER" id="PTHR43638">
    <property type="entry name" value="OXIDOREDUCTASE, ALDO/KETO REDUCTASE FAMILY PROTEIN"/>
    <property type="match status" value="1"/>
</dbReference>
<dbReference type="RefSeq" id="WP_044417530.1">
    <property type="nucleotide sequence ID" value="NZ_JXXE01000657.1"/>
</dbReference>